<evidence type="ECO:0000256" key="4">
    <source>
        <dbReference type="ARBA" id="ARBA00023002"/>
    </source>
</evidence>
<dbReference type="AlphaFoldDB" id="A0A8H7BTS2"/>
<dbReference type="InterPro" id="IPR036396">
    <property type="entry name" value="Cyt_P450_sf"/>
</dbReference>
<feature type="coiled-coil region" evidence="9">
    <location>
        <begin position="210"/>
        <end position="245"/>
    </location>
</feature>
<dbReference type="GO" id="GO:0016705">
    <property type="term" value="F:oxidoreductase activity, acting on paired donors, with incorporation or reduction of molecular oxygen"/>
    <property type="evidence" value="ECO:0007669"/>
    <property type="project" value="InterPro"/>
</dbReference>
<evidence type="ECO:0000256" key="8">
    <source>
        <dbReference type="RuleBase" id="RU000461"/>
    </source>
</evidence>
<comment type="cofactor">
    <cofactor evidence="7">
        <name>heme</name>
        <dbReference type="ChEBI" id="CHEBI:30413"/>
    </cofactor>
</comment>
<dbReference type="PRINTS" id="PR00463">
    <property type="entry name" value="EP450I"/>
</dbReference>
<name>A0A8H7BTS2_9FUNG</name>
<dbReference type="Proteomes" id="UP000605846">
    <property type="component" value="Unassembled WGS sequence"/>
</dbReference>
<dbReference type="InterPro" id="IPR001128">
    <property type="entry name" value="Cyt_P450"/>
</dbReference>
<evidence type="ECO:0000313" key="10">
    <source>
        <dbReference type="EMBL" id="KAF7726767.1"/>
    </source>
</evidence>
<keyword evidence="4 8" id="KW-0560">Oxidoreductase</keyword>
<dbReference type="EMBL" id="JABAYA010000072">
    <property type="protein sequence ID" value="KAF7726767.1"/>
    <property type="molecule type" value="Genomic_DNA"/>
</dbReference>
<organism evidence="10 11">
    <name type="scientific">Apophysomyces ossiformis</name>
    <dbReference type="NCBI Taxonomy" id="679940"/>
    <lineage>
        <taxon>Eukaryota</taxon>
        <taxon>Fungi</taxon>
        <taxon>Fungi incertae sedis</taxon>
        <taxon>Mucoromycota</taxon>
        <taxon>Mucoromycotina</taxon>
        <taxon>Mucoromycetes</taxon>
        <taxon>Mucorales</taxon>
        <taxon>Mucorineae</taxon>
        <taxon>Mucoraceae</taxon>
        <taxon>Apophysomyces</taxon>
    </lineage>
</organism>
<dbReference type="SUPFAM" id="SSF48264">
    <property type="entry name" value="Cytochrome P450"/>
    <property type="match status" value="1"/>
</dbReference>
<evidence type="ECO:0000256" key="2">
    <source>
        <dbReference type="ARBA" id="ARBA00022617"/>
    </source>
</evidence>
<dbReference type="GO" id="GO:0005506">
    <property type="term" value="F:iron ion binding"/>
    <property type="evidence" value="ECO:0007669"/>
    <property type="project" value="InterPro"/>
</dbReference>
<dbReference type="PANTHER" id="PTHR24291:SF50">
    <property type="entry name" value="BIFUNCTIONAL ALBAFLAVENONE MONOOXYGENASE_TERPENE SYNTHASE"/>
    <property type="match status" value="1"/>
</dbReference>
<proteinExistence type="inferred from homology"/>
<dbReference type="OrthoDB" id="1470350at2759"/>
<dbReference type="GO" id="GO:0020037">
    <property type="term" value="F:heme binding"/>
    <property type="evidence" value="ECO:0007669"/>
    <property type="project" value="InterPro"/>
</dbReference>
<keyword evidence="6 8" id="KW-0503">Monooxygenase</keyword>
<evidence type="ECO:0000256" key="6">
    <source>
        <dbReference type="ARBA" id="ARBA00023033"/>
    </source>
</evidence>
<keyword evidence="2 7" id="KW-0349">Heme</keyword>
<feature type="binding site" description="axial binding residue" evidence="7">
    <location>
        <position position="408"/>
    </location>
    <ligand>
        <name>heme</name>
        <dbReference type="ChEBI" id="CHEBI:30413"/>
    </ligand>
    <ligandPart>
        <name>Fe</name>
        <dbReference type="ChEBI" id="CHEBI:18248"/>
    </ligandPart>
</feature>
<keyword evidence="11" id="KW-1185">Reference proteome</keyword>
<comment type="similarity">
    <text evidence="1 8">Belongs to the cytochrome P450 family.</text>
</comment>
<dbReference type="InterPro" id="IPR002401">
    <property type="entry name" value="Cyt_P450_E_grp-I"/>
</dbReference>
<dbReference type="Gene3D" id="1.10.630.10">
    <property type="entry name" value="Cytochrome P450"/>
    <property type="match status" value="1"/>
</dbReference>
<reference evidence="10" key="1">
    <citation type="submission" date="2020-01" db="EMBL/GenBank/DDBJ databases">
        <title>Genome Sequencing of Three Apophysomyces-Like Fungal Strains Confirms a Novel Fungal Genus in the Mucoromycota with divergent Burkholderia-like Endosymbiotic Bacteria.</title>
        <authorList>
            <person name="Stajich J.E."/>
            <person name="Macias A.M."/>
            <person name="Carter-House D."/>
            <person name="Lovett B."/>
            <person name="Kasson L.R."/>
            <person name="Berry K."/>
            <person name="Grigoriev I."/>
            <person name="Chang Y."/>
            <person name="Spatafora J."/>
            <person name="Kasson M.T."/>
        </authorList>
    </citation>
    <scope>NUCLEOTIDE SEQUENCE</scope>
    <source>
        <strain evidence="10">NRRL A-21654</strain>
    </source>
</reference>
<dbReference type="InterPro" id="IPR050196">
    <property type="entry name" value="Cytochrome_P450_Monoox"/>
</dbReference>
<dbReference type="GO" id="GO:0004497">
    <property type="term" value="F:monooxygenase activity"/>
    <property type="evidence" value="ECO:0007669"/>
    <property type="project" value="UniProtKB-KW"/>
</dbReference>
<dbReference type="InterPro" id="IPR017972">
    <property type="entry name" value="Cyt_P450_CS"/>
</dbReference>
<dbReference type="PANTHER" id="PTHR24291">
    <property type="entry name" value="CYTOCHROME P450 FAMILY 4"/>
    <property type="match status" value="1"/>
</dbReference>
<evidence type="ECO:0000256" key="1">
    <source>
        <dbReference type="ARBA" id="ARBA00010617"/>
    </source>
</evidence>
<dbReference type="PROSITE" id="PS00086">
    <property type="entry name" value="CYTOCHROME_P450"/>
    <property type="match status" value="1"/>
</dbReference>
<evidence type="ECO:0000256" key="3">
    <source>
        <dbReference type="ARBA" id="ARBA00022723"/>
    </source>
</evidence>
<accession>A0A8H7BTS2</accession>
<evidence type="ECO:0000256" key="9">
    <source>
        <dbReference type="SAM" id="Coils"/>
    </source>
</evidence>
<sequence>MMLSFLTKESPQSRSHRLVRPVIKKGNGIYLVKLPLQWTVQLANPEAIRTVLMRTDKFPKSLGLLKTLGDNSPFTRFFGFRNIAVTNGDEWKQQRKLMSPVFHRSMPVQLFGNVMTKVFRNIDASDGTVAVPDLMQRLTLDVIGLSAFGFDFNALDEARSEWLTTYEVVREGIRSPIPLLIPRLDKYVHYFSSGRRRIMAAVDKLNGLLLDMAERKREQLIQNAMEQKEEHEKDLLTLLLEAERRGEGEASNEFLRSNLAIFFLAGHDTTANALSFCIYHLALYKDIQRKAREEVLKVLGDEPIDVFPSIQECKRMQYIDNIIKENLRVAGPASMLGPRVADEDVMLGDTLIPKGTPISIDIYNTHHNPAVWEDPDRFLPERFEEGGEYSKNTNGLSWIPFSQGGRICIAMNFSLAEQRVSMAMLLRKYEWDIPEDSIHKNGIKLDHFQPVAPASLKINFRRRY</sequence>
<keyword evidence="3 7" id="KW-0479">Metal-binding</keyword>
<keyword evidence="5 7" id="KW-0408">Iron</keyword>
<gene>
    <name evidence="10" type="primary">DIT2_11</name>
    <name evidence="10" type="ORF">EC973_008455</name>
</gene>
<keyword evidence="9" id="KW-0175">Coiled coil</keyword>
<comment type="caution">
    <text evidence="10">The sequence shown here is derived from an EMBL/GenBank/DDBJ whole genome shotgun (WGS) entry which is preliminary data.</text>
</comment>
<evidence type="ECO:0000256" key="5">
    <source>
        <dbReference type="ARBA" id="ARBA00023004"/>
    </source>
</evidence>
<evidence type="ECO:0000313" key="11">
    <source>
        <dbReference type="Proteomes" id="UP000605846"/>
    </source>
</evidence>
<dbReference type="Pfam" id="PF00067">
    <property type="entry name" value="p450"/>
    <property type="match status" value="1"/>
</dbReference>
<evidence type="ECO:0000256" key="7">
    <source>
        <dbReference type="PIRSR" id="PIRSR602401-1"/>
    </source>
</evidence>
<dbReference type="PRINTS" id="PR00385">
    <property type="entry name" value="P450"/>
</dbReference>
<protein>
    <submittedName>
        <fullName evidence="10">Cytochrome P450-dit2</fullName>
    </submittedName>
</protein>